<dbReference type="InterPro" id="IPR002110">
    <property type="entry name" value="Ankyrin_rpt"/>
</dbReference>
<protein>
    <submittedName>
        <fullName evidence="6">C2H2 zinc finger, ankyrin repeat protein</fullName>
    </submittedName>
</protein>
<feature type="region of interest" description="Disordered" evidence="4">
    <location>
        <begin position="124"/>
        <end position="167"/>
    </location>
</feature>
<dbReference type="EMBL" id="FN649747">
    <property type="protein sequence ID" value="CBJ28320.1"/>
    <property type="molecule type" value="Genomic_DNA"/>
</dbReference>
<evidence type="ECO:0000259" key="5">
    <source>
        <dbReference type="PROSITE" id="PS00028"/>
    </source>
</evidence>
<evidence type="ECO:0000313" key="6">
    <source>
        <dbReference type="EMBL" id="CBJ28320.1"/>
    </source>
</evidence>
<dbReference type="PANTHER" id="PTHR24198">
    <property type="entry name" value="ANKYRIN REPEAT AND PROTEIN KINASE DOMAIN-CONTAINING PROTEIN"/>
    <property type="match status" value="1"/>
</dbReference>
<dbReference type="SUPFAM" id="SSF48403">
    <property type="entry name" value="Ankyrin repeat"/>
    <property type="match status" value="1"/>
</dbReference>
<dbReference type="PROSITE" id="PS50088">
    <property type="entry name" value="ANK_REPEAT"/>
    <property type="match status" value="2"/>
</dbReference>
<dbReference type="PROSITE" id="PS50297">
    <property type="entry name" value="ANK_REP_REGION"/>
    <property type="match status" value="2"/>
</dbReference>
<evidence type="ECO:0000313" key="7">
    <source>
        <dbReference type="Proteomes" id="UP000002630"/>
    </source>
</evidence>
<feature type="repeat" description="ANK" evidence="3">
    <location>
        <begin position="484"/>
        <end position="516"/>
    </location>
</feature>
<reference evidence="6 7" key="1">
    <citation type="journal article" date="2010" name="Nature">
        <title>The Ectocarpus genome and the independent evolution of multicellularity in brown algae.</title>
        <authorList>
            <person name="Cock J.M."/>
            <person name="Sterck L."/>
            <person name="Rouze P."/>
            <person name="Scornet D."/>
            <person name="Allen A.E."/>
            <person name="Amoutzias G."/>
            <person name="Anthouard V."/>
            <person name="Artiguenave F."/>
            <person name="Aury J.M."/>
            <person name="Badger J.H."/>
            <person name="Beszteri B."/>
            <person name="Billiau K."/>
            <person name="Bonnet E."/>
            <person name="Bothwell J.H."/>
            <person name="Bowler C."/>
            <person name="Boyen C."/>
            <person name="Brownlee C."/>
            <person name="Carrano C.J."/>
            <person name="Charrier B."/>
            <person name="Cho G.Y."/>
            <person name="Coelho S.M."/>
            <person name="Collen J."/>
            <person name="Corre E."/>
            <person name="Da Silva C."/>
            <person name="Delage L."/>
            <person name="Delaroque N."/>
            <person name="Dittami S.M."/>
            <person name="Doulbeau S."/>
            <person name="Elias M."/>
            <person name="Farnham G."/>
            <person name="Gachon C.M."/>
            <person name="Gschloessl B."/>
            <person name="Heesch S."/>
            <person name="Jabbari K."/>
            <person name="Jubin C."/>
            <person name="Kawai H."/>
            <person name="Kimura K."/>
            <person name="Kloareg B."/>
            <person name="Kupper F.C."/>
            <person name="Lang D."/>
            <person name="Le Bail A."/>
            <person name="Leblanc C."/>
            <person name="Lerouge P."/>
            <person name="Lohr M."/>
            <person name="Lopez P.J."/>
            <person name="Martens C."/>
            <person name="Maumus F."/>
            <person name="Michel G."/>
            <person name="Miranda-Saavedra D."/>
            <person name="Morales J."/>
            <person name="Moreau H."/>
            <person name="Motomura T."/>
            <person name="Nagasato C."/>
            <person name="Napoli C.A."/>
            <person name="Nelson D.R."/>
            <person name="Nyvall-Collen P."/>
            <person name="Peters A.F."/>
            <person name="Pommier C."/>
            <person name="Potin P."/>
            <person name="Poulain J."/>
            <person name="Quesneville H."/>
            <person name="Read B."/>
            <person name="Rensing S.A."/>
            <person name="Ritter A."/>
            <person name="Rousvoal S."/>
            <person name="Samanta M."/>
            <person name="Samson G."/>
            <person name="Schroeder D.C."/>
            <person name="Segurens B."/>
            <person name="Strittmatter M."/>
            <person name="Tonon T."/>
            <person name="Tregear J.W."/>
            <person name="Valentin K."/>
            <person name="von Dassow P."/>
            <person name="Yamagishi T."/>
            <person name="Van de Peer Y."/>
            <person name="Wincker P."/>
        </authorList>
    </citation>
    <scope>NUCLEOTIDE SEQUENCE [LARGE SCALE GENOMIC DNA]</scope>
    <source>
        <strain evidence="7">Ec32 / CCAP1310/4</strain>
    </source>
</reference>
<evidence type="ECO:0000256" key="4">
    <source>
        <dbReference type="SAM" id="MobiDB-lite"/>
    </source>
</evidence>
<proteinExistence type="predicted"/>
<keyword evidence="7" id="KW-1185">Reference proteome</keyword>
<feature type="region of interest" description="Disordered" evidence="4">
    <location>
        <begin position="1"/>
        <end position="52"/>
    </location>
</feature>
<accession>D7G9I0</accession>
<feature type="compositionally biased region" description="Low complexity" evidence="4">
    <location>
        <begin position="7"/>
        <end position="18"/>
    </location>
</feature>
<feature type="compositionally biased region" description="Pro residues" evidence="4">
    <location>
        <begin position="40"/>
        <end position="52"/>
    </location>
</feature>
<organism evidence="6 7">
    <name type="scientific">Ectocarpus siliculosus</name>
    <name type="common">Brown alga</name>
    <name type="synonym">Conferva siliculosa</name>
    <dbReference type="NCBI Taxonomy" id="2880"/>
    <lineage>
        <taxon>Eukaryota</taxon>
        <taxon>Sar</taxon>
        <taxon>Stramenopiles</taxon>
        <taxon>Ochrophyta</taxon>
        <taxon>PX clade</taxon>
        <taxon>Phaeophyceae</taxon>
        <taxon>Ectocarpales</taxon>
        <taxon>Ectocarpaceae</taxon>
        <taxon>Ectocarpus</taxon>
    </lineage>
</organism>
<evidence type="ECO:0000256" key="3">
    <source>
        <dbReference type="PROSITE-ProRule" id="PRU00023"/>
    </source>
</evidence>
<keyword evidence="2 3" id="KW-0040">ANK repeat</keyword>
<dbReference type="SUPFAM" id="SSF101447">
    <property type="entry name" value="Formin homology 2 domain (FH2 domain)"/>
    <property type="match status" value="1"/>
</dbReference>
<dbReference type="SMART" id="SM00248">
    <property type="entry name" value="ANK"/>
    <property type="match status" value="5"/>
</dbReference>
<dbReference type="InterPro" id="IPR036770">
    <property type="entry name" value="Ankyrin_rpt-contain_sf"/>
</dbReference>
<feature type="domain" description="C2H2-type" evidence="5">
    <location>
        <begin position="262"/>
        <end position="283"/>
    </location>
</feature>
<evidence type="ECO:0000256" key="2">
    <source>
        <dbReference type="ARBA" id="ARBA00023043"/>
    </source>
</evidence>
<feature type="repeat" description="ANK" evidence="3">
    <location>
        <begin position="423"/>
        <end position="455"/>
    </location>
</feature>
<dbReference type="InParanoid" id="D7G9I0"/>
<dbReference type="Proteomes" id="UP000002630">
    <property type="component" value="Linkage Group LG22"/>
</dbReference>
<dbReference type="EMBL" id="FN649222">
    <property type="protein sequence ID" value="CBJ28320.1"/>
    <property type="molecule type" value="Genomic_DNA"/>
</dbReference>
<dbReference type="InterPro" id="IPR013087">
    <property type="entry name" value="Znf_C2H2_type"/>
</dbReference>
<feature type="compositionally biased region" description="Gly residues" evidence="4">
    <location>
        <begin position="213"/>
        <end position="223"/>
    </location>
</feature>
<dbReference type="OrthoDB" id="60897at2759"/>
<dbReference type="Pfam" id="PF12796">
    <property type="entry name" value="Ank_2"/>
    <property type="match status" value="2"/>
</dbReference>
<feature type="region of interest" description="Disordered" evidence="4">
    <location>
        <begin position="302"/>
        <end position="340"/>
    </location>
</feature>
<feature type="compositionally biased region" description="Polar residues" evidence="4">
    <location>
        <begin position="25"/>
        <end position="39"/>
    </location>
</feature>
<feature type="region of interest" description="Disordered" evidence="4">
    <location>
        <begin position="212"/>
        <end position="234"/>
    </location>
</feature>
<evidence type="ECO:0000256" key="1">
    <source>
        <dbReference type="ARBA" id="ARBA00022737"/>
    </source>
</evidence>
<feature type="compositionally biased region" description="Basic and acidic residues" evidence="4">
    <location>
        <begin position="158"/>
        <end position="167"/>
    </location>
</feature>
<dbReference type="AlphaFoldDB" id="D7G9I0"/>
<dbReference type="PROSITE" id="PS00028">
    <property type="entry name" value="ZINC_FINGER_C2H2_1"/>
    <property type="match status" value="1"/>
</dbReference>
<dbReference type="eggNOG" id="KOG0509">
    <property type="taxonomic scope" value="Eukaryota"/>
</dbReference>
<name>D7G9I0_ECTSI</name>
<gene>
    <name evidence="6" type="ORF">Esi_0098_0078</name>
</gene>
<keyword evidence="1" id="KW-0677">Repeat</keyword>
<dbReference type="PANTHER" id="PTHR24198:SF165">
    <property type="entry name" value="ANKYRIN REPEAT-CONTAINING PROTEIN-RELATED"/>
    <property type="match status" value="1"/>
</dbReference>
<dbReference type="Gene3D" id="1.25.40.20">
    <property type="entry name" value="Ankyrin repeat-containing domain"/>
    <property type="match status" value="2"/>
</dbReference>
<sequence length="634" mass="65549">MGPVGLAAASEDVSAAVSPPGGENSKVSSSGDNDAIGTTPQPPPPPPPPPPPTLVYHLTKKVGIQTRHLVVYNTGPAVGVDEVTLRRVFEAYGEVERVCCPNPAAARVLISFHEIHGQMLVRHPVSSRPCPSRTTSGTAAYGGTLAERPDRVSSAARARAERNRPPEIEERVRVGVPGAAAASDVFAPTPGEPCPLLGRWLKVSFADVRVRHNGGGGGGGGSRGSSPPPPAPAVPSHLSGFKAFDALAAGGTASCDARPTPCPLCGRTCGGQRGLRMHLVGAHPLEVKDRDHFVQLLQRGSASLPPMEAPGTDLATRRNDHDGVGQATEEDGGAPAVGGGAAAKGRAAAALPPGFAAARAGDLGALKRLVEEEGWEPKTALDKNGSSPLDWAAGEGRLEVCRYLLHECGVDAGGACPTRGRGEGRTSLHWAARGGHEEVCRLLLETPRPVDAAAAVSVVGGGDGTLVSPGGERTFVSPDVTAAEGTTPLHWACWGAHLATCRLLFERGADHRSVNAYGCNVAHWCGLSGDVDVCRWLSRRVEEGGAGGLDWAKTNLQGHTICHKAALKGHRGLLEWLAEQTTSSAAGGGVVPRRAWERDEGGYTPEDVARLAGHVDLADWIAGAGVTPSTDDTS</sequence>